<organism evidence="4 6">
    <name type="scientific">Venturia inaequalis</name>
    <name type="common">Apple scab fungus</name>
    <dbReference type="NCBI Taxonomy" id="5025"/>
    <lineage>
        <taxon>Eukaryota</taxon>
        <taxon>Fungi</taxon>
        <taxon>Dikarya</taxon>
        <taxon>Ascomycota</taxon>
        <taxon>Pezizomycotina</taxon>
        <taxon>Dothideomycetes</taxon>
        <taxon>Pleosporomycetidae</taxon>
        <taxon>Venturiales</taxon>
        <taxon>Venturiaceae</taxon>
        <taxon>Venturia</taxon>
    </lineage>
</organism>
<reference evidence="4 6" key="1">
    <citation type="submission" date="2019-07" db="EMBL/GenBank/DDBJ databases">
        <title>Venturia inaequalis Genome Resource.</title>
        <authorList>
            <person name="Lichtner F.J."/>
        </authorList>
    </citation>
    <scope>NUCLEOTIDE SEQUENCE [LARGE SCALE GENOMIC DNA]</scope>
    <source>
        <strain evidence="2 5">120213</strain>
        <strain evidence="3">Bline_iso_100314</strain>
        <strain evidence="4 6">DMI_063113</strain>
    </source>
</reference>
<keyword evidence="1" id="KW-0732">Signal</keyword>
<feature type="chain" id="PRO_5044691174" evidence="1">
    <location>
        <begin position="18"/>
        <end position="190"/>
    </location>
</feature>
<dbReference type="EMBL" id="WNWR01000208">
    <property type="protein sequence ID" value="KAE9988721.1"/>
    <property type="molecule type" value="Genomic_DNA"/>
</dbReference>
<dbReference type="Proteomes" id="UP000447873">
    <property type="component" value="Unassembled WGS sequence"/>
</dbReference>
<proteinExistence type="predicted"/>
<dbReference type="PANTHER" id="PTHR39219">
    <property type="entry name" value="ER MEMBRANE PROTEIN COMPLEX SUBUNIT 10"/>
    <property type="match status" value="1"/>
</dbReference>
<name>A0A8H3ZDY4_VENIN</name>
<gene>
    <name evidence="3" type="ORF">BLS_004733</name>
    <name evidence="4" type="ORF">EG327_003242</name>
    <name evidence="2" type="ORF">EG328_011459</name>
</gene>
<dbReference type="Proteomes" id="UP000490939">
    <property type="component" value="Unassembled WGS sequence"/>
</dbReference>
<comment type="caution">
    <text evidence="4">The sequence shown here is derived from an EMBL/GenBank/DDBJ whole genome shotgun (WGS) entry which is preliminary data.</text>
</comment>
<evidence type="ECO:0000313" key="4">
    <source>
        <dbReference type="EMBL" id="KAE9988721.1"/>
    </source>
</evidence>
<sequence>MKLVSSIILLCAAIATAATPQAASTVTVYTWPLSAPSPIPYAAIEISPSQTAIQAKIQHIAQLPVFRDDLVRVGILDESNTWTGVATSAKSFRVDMSKKIILHTDDEGHVAHISFNSFKNANPVDAAVLVEVMPIQPGPRPTLNKPIVLDEEGKIATPETADTKSFLQKYWWAIALFLVLQVVAGGGKED</sequence>
<dbReference type="EMBL" id="WNWS01000852">
    <property type="protein sequence ID" value="KAE9963393.1"/>
    <property type="molecule type" value="Genomic_DNA"/>
</dbReference>
<protein>
    <submittedName>
        <fullName evidence="4">Uncharacterized protein</fullName>
    </submittedName>
</protein>
<keyword evidence="6" id="KW-1185">Reference proteome</keyword>
<evidence type="ECO:0000313" key="6">
    <source>
        <dbReference type="Proteomes" id="UP000490939"/>
    </source>
</evidence>
<feature type="signal peptide" evidence="1">
    <location>
        <begin position="1"/>
        <end position="17"/>
    </location>
</feature>
<dbReference type="PANTHER" id="PTHR39219:SF1">
    <property type="entry name" value="ER MEMBRANE PROTEIN COMPLEX SUBUNIT 10"/>
    <property type="match status" value="1"/>
</dbReference>
<dbReference type="Pfam" id="PF21203">
    <property type="entry name" value="ECM10"/>
    <property type="match status" value="1"/>
</dbReference>
<evidence type="ECO:0000256" key="1">
    <source>
        <dbReference type="SAM" id="SignalP"/>
    </source>
</evidence>
<dbReference type="AlphaFoldDB" id="A0A8H3ZDY4"/>
<accession>A0A8H3ZDY4</accession>
<dbReference type="EMBL" id="WNWQ01000311">
    <property type="protein sequence ID" value="KAE9970852.1"/>
    <property type="molecule type" value="Genomic_DNA"/>
</dbReference>
<dbReference type="Proteomes" id="UP000433883">
    <property type="component" value="Unassembled WGS sequence"/>
</dbReference>
<evidence type="ECO:0000313" key="2">
    <source>
        <dbReference type="EMBL" id="KAE9963393.1"/>
    </source>
</evidence>
<evidence type="ECO:0000313" key="5">
    <source>
        <dbReference type="Proteomes" id="UP000447873"/>
    </source>
</evidence>
<evidence type="ECO:0000313" key="3">
    <source>
        <dbReference type="EMBL" id="KAE9970852.1"/>
    </source>
</evidence>